<dbReference type="AlphaFoldDB" id="A0A372LMF3"/>
<keyword evidence="3" id="KW-0238">DNA-binding</keyword>
<protein>
    <submittedName>
        <fullName evidence="6">DNA/RNA helicase</fullName>
    </submittedName>
</protein>
<keyword evidence="1" id="KW-0547">Nucleotide-binding</keyword>
<evidence type="ECO:0000313" key="7">
    <source>
        <dbReference type="Proteomes" id="UP000264541"/>
    </source>
</evidence>
<reference evidence="6 7" key="1">
    <citation type="submission" date="2018-08" db="EMBL/GenBank/DDBJ databases">
        <title>Bacillus chawlae sp. nov., Bacillus glennii sp. nov., and Bacillus saganii sp. nov. Isolated from the Vehicle Assembly Building at Kennedy Space Center where the Viking Spacecraft were Assembled.</title>
        <authorList>
            <person name="Seuylemezian A."/>
            <person name="Vaishampayan P."/>
        </authorList>
    </citation>
    <scope>NUCLEOTIDE SEQUENCE [LARGE SCALE GENOMIC DNA]</scope>
    <source>
        <strain evidence="6 7">V47-23a</strain>
    </source>
</reference>
<dbReference type="Gene3D" id="3.40.50.300">
    <property type="entry name" value="P-loop containing nucleotide triphosphate hydrolases"/>
    <property type="match status" value="2"/>
</dbReference>
<sequence>MKGATILQKFLQKILRFSSHPLIPSPEHKILAQSYSFSPELQHHLSGRALLAEEISFPADLLDEHFQCGYIGRILGVSLEDSKFQCNRCGNQNQNQFFTFPCSRCKKDCTYCRNCIMMGRVSSCSYLHVWTGPDVIFESGPNPLAWTGSLSEGQSHASDRVVDAVTNKEQLLVWAVCGAGKTEVLFKGIEAGLQSSQRICIATPRNDVVLELVPRLKKAFPDIAVASLYGGTVDRHLLAPLTVSTTHQLFRFYKAFDTVIIDEVDAFPYSADKSLQFAVDKARKSDSSLIYLTATPSAKMQFSFTKGSLKGVTIPARFHRKPIPVPIMKWCGNWNKSISQNKTIPPAISAWVKKRLENNTPILLFFPSIKIMENSLPIYQKLNPDLEAVHSEDPERKTKVSLLREKRIPGLLTTTILERGVTIPNLEVAVIGADHDVFSESALVQIAGRVGRSIEKPDGNVTFFHYGKSNGMVRAVRHIERMNAEAEKRGMLDV</sequence>
<dbReference type="GO" id="GO:0006302">
    <property type="term" value="P:double-strand break repair"/>
    <property type="evidence" value="ECO:0007669"/>
    <property type="project" value="TreeGrafter"/>
</dbReference>
<dbReference type="GO" id="GO:0003677">
    <property type="term" value="F:DNA binding"/>
    <property type="evidence" value="ECO:0007669"/>
    <property type="project" value="UniProtKB-KW"/>
</dbReference>
<name>A0A372LMF3_9BACI</name>
<evidence type="ECO:0000256" key="1">
    <source>
        <dbReference type="ARBA" id="ARBA00022741"/>
    </source>
</evidence>
<dbReference type="PROSITE" id="PS51194">
    <property type="entry name" value="HELICASE_CTER"/>
    <property type="match status" value="1"/>
</dbReference>
<dbReference type="InterPro" id="IPR027417">
    <property type="entry name" value="P-loop_NTPase"/>
</dbReference>
<keyword evidence="7" id="KW-1185">Reference proteome</keyword>
<keyword evidence="6" id="KW-0378">Hydrolase</keyword>
<evidence type="ECO:0000259" key="4">
    <source>
        <dbReference type="PROSITE" id="PS51192"/>
    </source>
</evidence>
<dbReference type="GO" id="GO:0006270">
    <property type="term" value="P:DNA replication initiation"/>
    <property type="evidence" value="ECO:0007669"/>
    <property type="project" value="TreeGrafter"/>
</dbReference>
<organism evidence="6 7">
    <name type="scientific">Peribacillus saganii</name>
    <dbReference type="NCBI Taxonomy" id="2303992"/>
    <lineage>
        <taxon>Bacteria</taxon>
        <taxon>Bacillati</taxon>
        <taxon>Bacillota</taxon>
        <taxon>Bacilli</taxon>
        <taxon>Bacillales</taxon>
        <taxon>Bacillaceae</taxon>
        <taxon>Peribacillus</taxon>
    </lineage>
</organism>
<dbReference type="GO" id="GO:0043138">
    <property type="term" value="F:3'-5' DNA helicase activity"/>
    <property type="evidence" value="ECO:0007669"/>
    <property type="project" value="TreeGrafter"/>
</dbReference>
<comment type="caution">
    <text evidence="6">The sequence shown here is derived from an EMBL/GenBank/DDBJ whole genome shotgun (WGS) entry which is preliminary data.</text>
</comment>
<dbReference type="InterPro" id="IPR006935">
    <property type="entry name" value="Helicase/UvrB_N"/>
</dbReference>
<dbReference type="InterPro" id="IPR001650">
    <property type="entry name" value="Helicase_C-like"/>
</dbReference>
<dbReference type="SMART" id="SM00490">
    <property type="entry name" value="HELICc"/>
    <property type="match status" value="1"/>
</dbReference>
<feature type="domain" description="Helicase C-terminal" evidence="5">
    <location>
        <begin position="343"/>
        <end position="494"/>
    </location>
</feature>
<dbReference type="PANTHER" id="PTHR30580">
    <property type="entry name" value="PRIMOSOMAL PROTEIN N"/>
    <property type="match status" value="1"/>
</dbReference>
<dbReference type="PANTHER" id="PTHR30580:SF1">
    <property type="entry name" value="COMF OPERON PROTEIN 1"/>
    <property type="match status" value="1"/>
</dbReference>
<dbReference type="OrthoDB" id="2077914at2"/>
<evidence type="ECO:0000313" key="6">
    <source>
        <dbReference type="EMBL" id="RFU68334.1"/>
    </source>
</evidence>
<proteinExistence type="predicted"/>
<dbReference type="SUPFAM" id="SSF52540">
    <property type="entry name" value="P-loop containing nucleoside triphosphate hydrolases"/>
    <property type="match status" value="1"/>
</dbReference>
<evidence type="ECO:0000256" key="3">
    <source>
        <dbReference type="ARBA" id="ARBA00023125"/>
    </source>
</evidence>
<dbReference type="EMBL" id="QVTE01000034">
    <property type="protein sequence ID" value="RFU68334.1"/>
    <property type="molecule type" value="Genomic_DNA"/>
</dbReference>
<dbReference type="GO" id="GO:0016787">
    <property type="term" value="F:hydrolase activity"/>
    <property type="evidence" value="ECO:0007669"/>
    <property type="project" value="InterPro"/>
</dbReference>
<evidence type="ECO:0000256" key="2">
    <source>
        <dbReference type="ARBA" id="ARBA00022840"/>
    </source>
</evidence>
<dbReference type="Pfam" id="PF04851">
    <property type="entry name" value="ResIII"/>
    <property type="match status" value="1"/>
</dbReference>
<keyword evidence="6" id="KW-0347">Helicase</keyword>
<dbReference type="GO" id="GO:0006310">
    <property type="term" value="P:DNA recombination"/>
    <property type="evidence" value="ECO:0007669"/>
    <property type="project" value="TreeGrafter"/>
</dbReference>
<dbReference type="Proteomes" id="UP000264541">
    <property type="component" value="Unassembled WGS sequence"/>
</dbReference>
<dbReference type="Pfam" id="PF00271">
    <property type="entry name" value="Helicase_C"/>
    <property type="match status" value="1"/>
</dbReference>
<dbReference type="PROSITE" id="PS51192">
    <property type="entry name" value="HELICASE_ATP_BIND_1"/>
    <property type="match status" value="1"/>
</dbReference>
<feature type="domain" description="Helicase ATP-binding" evidence="4">
    <location>
        <begin position="162"/>
        <end position="314"/>
    </location>
</feature>
<dbReference type="InterPro" id="IPR014001">
    <property type="entry name" value="Helicase_ATP-bd"/>
</dbReference>
<gene>
    <name evidence="6" type="ORF">D0469_12390</name>
</gene>
<evidence type="ECO:0000259" key="5">
    <source>
        <dbReference type="PROSITE" id="PS51194"/>
    </source>
</evidence>
<accession>A0A372LMF3</accession>
<dbReference type="GO" id="GO:0005524">
    <property type="term" value="F:ATP binding"/>
    <property type="evidence" value="ECO:0007669"/>
    <property type="project" value="UniProtKB-KW"/>
</dbReference>
<dbReference type="SMART" id="SM00487">
    <property type="entry name" value="DEXDc"/>
    <property type="match status" value="1"/>
</dbReference>
<dbReference type="FunFam" id="3.40.50.300:FF:001736">
    <property type="entry name" value="COMF operon protein 1"/>
    <property type="match status" value="1"/>
</dbReference>
<keyword evidence="2" id="KW-0067">ATP-binding</keyword>